<evidence type="ECO:0000313" key="5">
    <source>
        <dbReference type="Proteomes" id="UP000480548"/>
    </source>
</evidence>
<dbReference type="AlphaFoldDB" id="A0A7C8JN27"/>
<accession>A0A7C8JN27</accession>
<evidence type="ECO:0000313" key="2">
    <source>
        <dbReference type="EMBL" id="KAF3078838.1"/>
    </source>
</evidence>
<feature type="signal peptide" evidence="1">
    <location>
        <begin position="1"/>
        <end position="17"/>
    </location>
</feature>
<reference evidence="4 5" key="1">
    <citation type="submission" date="2019-06" db="EMBL/GenBank/DDBJ databases">
        <authorList>
            <person name="Palmer J.M."/>
        </authorList>
    </citation>
    <scope>NUCLEOTIDE SEQUENCE [LARGE SCALE GENOMIC DNA]</scope>
    <source>
        <strain evidence="2 4">TWF102</strain>
        <strain evidence="3 5">TWF703</strain>
    </source>
</reference>
<dbReference type="EMBL" id="WIQW01000164">
    <property type="protein sequence ID" value="KAF3078838.1"/>
    <property type="molecule type" value="Genomic_DNA"/>
</dbReference>
<dbReference type="Proteomes" id="UP000475325">
    <property type="component" value="Unassembled WGS sequence"/>
</dbReference>
<evidence type="ECO:0000256" key="1">
    <source>
        <dbReference type="SAM" id="SignalP"/>
    </source>
</evidence>
<sequence>MYFPIVALLSLAGTALAVPVANAAESAPCTTVIRVAPHFDLSPTRTIYQNTVTVSSPVDCNGCVLKTETFNFGPGPVVFRTATATVGTTTAYAFQCKPTLA</sequence>
<name>A0A7C8JN27_ORBOL</name>
<dbReference type="Proteomes" id="UP000480548">
    <property type="component" value="Unassembled WGS sequence"/>
</dbReference>
<dbReference type="OrthoDB" id="5327094at2759"/>
<proteinExistence type="predicted"/>
<protein>
    <submittedName>
        <fullName evidence="3">Uncharacterized protein</fullName>
    </submittedName>
</protein>
<dbReference type="EMBL" id="WIQZ01000067">
    <property type="protein sequence ID" value="KAF3128816.1"/>
    <property type="molecule type" value="Genomic_DNA"/>
</dbReference>
<evidence type="ECO:0000313" key="3">
    <source>
        <dbReference type="EMBL" id="KAF3128816.1"/>
    </source>
</evidence>
<evidence type="ECO:0000313" key="4">
    <source>
        <dbReference type="Proteomes" id="UP000475325"/>
    </source>
</evidence>
<comment type="caution">
    <text evidence="3">The sequence shown here is derived from an EMBL/GenBank/DDBJ whole genome shotgun (WGS) entry which is preliminary data.</text>
</comment>
<organism evidence="3 5">
    <name type="scientific">Orbilia oligospora</name>
    <name type="common">Nematode-trapping fungus</name>
    <name type="synonym">Arthrobotrys oligospora</name>
    <dbReference type="NCBI Taxonomy" id="2813651"/>
    <lineage>
        <taxon>Eukaryota</taxon>
        <taxon>Fungi</taxon>
        <taxon>Dikarya</taxon>
        <taxon>Ascomycota</taxon>
        <taxon>Pezizomycotina</taxon>
        <taxon>Orbiliomycetes</taxon>
        <taxon>Orbiliales</taxon>
        <taxon>Orbiliaceae</taxon>
        <taxon>Orbilia</taxon>
    </lineage>
</organism>
<keyword evidence="1" id="KW-0732">Signal</keyword>
<feature type="chain" id="PRO_5036398100" evidence="1">
    <location>
        <begin position="18"/>
        <end position="101"/>
    </location>
</feature>
<gene>
    <name evidence="2" type="ORF">TWF102_003226</name>
    <name evidence="3" type="ORF">TWF703_009191</name>
</gene>